<dbReference type="InterPro" id="IPR051448">
    <property type="entry name" value="CdaR-like_regulators"/>
</dbReference>
<evidence type="ECO:0000313" key="5">
    <source>
        <dbReference type="Proteomes" id="UP001596392"/>
    </source>
</evidence>
<dbReference type="RefSeq" id="WP_376810175.1">
    <property type="nucleotide sequence ID" value="NZ_JBHTAC010000056.1"/>
</dbReference>
<name>A0ABW2H5C5_9ACTN</name>
<dbReference type="Pfam" id="PF13556">
    <property type="entry name" value="HTH_30"/>
    <property type="match status" value="1"/>
</dbReference>
<comment type="similarity">
    <text evidence="1">Belongs to the CdaR family.</text>
</comment>
<feature type="domain" description="PucR C-terminal helix-turn-helix" evidence="2">
    <location>
        <begin position="285"/>
        <end position="341"/>
    </location>
</feature>
<organism evidence="4 5">
    <name type="scientific">Catellatospora aurea</name>
    <dbReference type="NCBI Taxonomy" id="1337874"/>
    <lineage>
        <taxon>Bacteria</taxon>
        <taxon>Bacillati</taxon>
        <taxon>Actinomycetota</taxon>
        <taxon>Actinomycetes</taxon>
        <taxon>Micromonosporales</taxon>
        <taxon>Micromonosporaceae</taxon>
        <taxon>Catellatospora</taxon>
    </lineage>
</organism>
<evidence type="ECO:0000313" key="4">
    <source>
        <dbReference type="EMBL" id="MFC7247440.1"/>
    </source>
</evidence>
<dbReference type="InterPro" id="IPR025736">
    <property type="entry name" value="PucR_C-HTH_dom"/>
</dbReference>
<dbReference type="InterPro" id="IPR041522">
    <property type="entry name" value="CdaR_GGDEF"/>
</dbReference>
<dbReference type="Gene3D" id="1.10.10.2840">
    <property type="entry name" value="PucR C-terminal helix-turn-helix domain"/>
    <property type="match status" value="1"/>
</dbReference>
<evidence type="ECO:0000259" key="2">
    <source>
        <dbReference type="Pfam" id="PF13556"/>
    </source>
</evidence>
<dbReference type="Proteomes" id="UP001596392">
    <property type="component" value="Unassembled WGS sequence"/>
</dbReference>
<reference evidence="5" key="1">
    <citation type="journal article" date="2019" name="Int. J. Syst. Evol. Microbiol.">
        <title>The Global Catalogue of Microorganisms (GCM) 10K type strain sequencing project: providing services to taxonomists for standard genome sequencing and annotation.</title>
        <authorList>
            <consortium name="The Broad Institute Genomics Platform"/>
            <consortium name="The Broad Institute Genome Sequencing Center for Infectious Disease"/>
            <person name="Wu L."/>
            <person name="Ma J."/>
        </authorList>
    </citation>
    <scope>NUCLEOTIDE SEQUENCE [LARGE SCALE GENOMIC DNA]</scope>
    <source>
        <strain evidence="5">CGMCC 1.9106</strain>
    </source>
</reference>
<protein>
    <submittedName>
        <fullName evidence="4">PucR family transcriptional regulator</fullName>
    </submittedName>
</protein>
<proteinExistence type="inferred from homology"/>
<dbReference type="Pfam" id="PF17853">
    <property type="entry name" value="GGDEF_2"/>
    <property type="match status" value="1"/>
</dbReference>
<evidence type="ECO:0000259" key="3">
    <source>
        <dbReference type="Pfam" id="PF17853"/>
    </source>
</evidence>
<keyword evidence="5" id="KW-1185">Reference proteome</keyword>
<dbReference type="PANTHER" id="PTHR33744:SF1">
    <property type="entry name" value="DNA-BINDING TRANSCRIPTIONAL ACTIVATOR ADER"/>
    <property type="match status" value="1"/>
</dbReference>
<feature type="domain" description="CdaR GGDEF-like" evidence="3">
    <location>
        <begin position="120"/>
        <end position="233"/>
    </location>
</feature>
<evidence type="ECO:0000256" key="1">
    <source>
        <dbReference type="ARBA" id="ARBA00006754"/>
    </source>
</evidence>
<accession>A0ABW2H5C5</accession>
<sequence>MTEESTWLAGACAALLDDAATPQASADRRAAVAATALGARAAAASITIATALDTLLAVAEQRWAAGGLTSAPGEPGALLSRLRTAVAGVLDGYHGSARDEADLRETERAAFVDDLLATHPDPGSLAARAQRYGIRLSGQHMVIVARAPGLPPSAVHAVDDALAARFGAANILTSSRDGQLICVCAGGLRGVPAELARHLHPHLPAGAWQIAVGRTHPGLAGLATSLDEARNALYLADRLGFTTPVLHAADLLVFPVLLRDRDAITDLVATVLGPLTAARGGAQPYLDTLAVLFDNEGNHTATARQLHISVRAVTYRLDRVHALTGYHPGEPTQRFTLHTAVLGARLIGWPQDVG</sequence>
<dbReference type="InterPro" id="IPR042070">
    <property type="entry name" value="PucR_C-HTH_sf"/>
</dbReference>
<gene>
    <name evidence="4" type="ORF">ACFQO7_33690</name>
</gene>
<dbReference type="EMBL" id="JBHTAC010000056">
    <property type="protein sequence ID" value="MFC7247440.1"/>
    <property type="molecule type" value="Genomic_DNA"/>
</dbReference>
<comment type="caution">
    <text evidence="4">The sequence shown here is derived from an EMBL/GenBank/DDBJ whole genome shotgun (WGS) entry which is preliminary data.</text>
</comment>
<dbReference type="PANTHER" id="PTHR33744">
    <property type="entry name" value="CARBOHYDRATE DIACID REGULATOR"/>
    <property type="match status" value="1"/>
</dbReference>